<sequence>MRESVIVLATFKELNHIEASLGAADLSLALENDETRESKELIEEHDWKGVRTDVGGAGGDGDWKAERGKK</sequence>
<comment type="caution">
    <text evidence="2">The sequence shown here is derived from an EMBL/GenBank/DDBJ whole genome shotgun (WGS) entry which is preliminary data.</text>
</comment>
<feature type="compositionally biased region" description="Basic and acidic residues" evidence="1">
    <location>
        <begin position="61"/>
        <end position="70"/>
    </location>
</feature>
<feature type="region of interest" description="Disordered" evidence="1">
    <location>
        <begin position="47"/>
        <end position="70"/>
    </location>
</feature>
<dbReference type="AlphaFoldDB" id="A0AAV5IA15"/>
<reference evidence="2 3" key="1">
    <citation type="journal article" date="2021" name="Commun. Biol.">
        <title>The genome of Shorea leprosula (Dipterocarpaceae) highlights the ecological relevance of drought in aseasonal tropical rainforests.</title>
        <authorList>
            <person name="Ng K.K.S."/>
            <person name="Kobayashi M.J."/>
            <person name="Fawcett J.A."/>
            <person name="Hatakeyama M."/>
            <person name="Paape T."/>
            <person name="Ng C.H."/>
            <person name="Ang C.C."/>
            <person name="Tnah L.H."/>
            <person name="Lee C.T."/>
            <person name="Nishiyama T."/>
            <person name="Sese J."/>
            <person name="O'Brien M.J."/>
            <person name="Copetti D."/>
            <person name="Mohd Noor M.I."/>
            <person name="Ong R.C."/>
            <person name="Putra M."/>
            <person name="Sireger I.Z."/>
            <person name="Indrioko S."/>
            <person name="Kosugi Y."/>
            <person name="Izuno A."/>
            <person name="Isagi Y."/>
            <person name="Lee S.L."/>
            <person name="Shimizu K.K."/>
        </authorList>
    </citation>
    <scope>NUCLEOTIDE SEQUENCE [LARGE SCALE GENOMIC DNA]</scope>
    <source>
        <strain evidence="2">214</strain>
    </source>
</reference>
<gene>
    <name evidence="2" type="ORF">SLEP1_g7972</name>
</gene>
<proteinExistence type="predicted"/>
<evidence type="ECO:0000313" key="2">
    <source>
        <dbReference type="EMBL" id="GKU94476.1"/>
    </source>
</evidence>
<name>A0AAV5IA15_9ROSI</name>
<evidence type="ECO:0000313" key="3">
    <source>
        <dbReference type="Proteomes" id="UP001054252"/>
    </source>
</evidence>
<dbReference type="Proteomes" id="UP001054252">
    <property type="component" value="Unassembled WGS sequence"/>
</dbReference>
<dbReference type="EMBL" id="BPVZ01000008">
    <property type="protein sequence ID" value="GKU94476.1"/>
    <property type="molecule type" value="Genomic_DNA"/>
</dbReference>
<accession>A0AAV5IA15</accession>
<protein>
    <submittedName>
        <fullName evidence="2">Uncharacterized protein</fullName>
    </submittedName>
</protein>
<keyword evidence="3" id="KW-1185">Reference proteome</keyword>
<organism evidence="2 3">
    <name type="scientific">Rubroshorea leprosula</name>
    <dbReference type="NCBI Taxonomy" id="152421"/>
    <lineage>
        <taxon>Eukaryota</taxon>
        <taxon>Viridiplantae</taxon>
        <taxon>Streptophyta</taxon>
        <taxon>Embryophyta</taxon>
        <taxon>Tracheophyta</taxon>
        <taxon>Spermatophyta</taxon>
        <taxon>Magnoliopsida</taxon>
        <taxon>eudicotyledons</taxon>
        <taxon>Gunneridae</taxon>
        <taxon>Pentapetalae</taxon>
        <taxon>rosids</taxon>
        <taxon>malvids</taxon>
        <taxon>Malvales</taxon>
        <taxon>Dipterocarpaceae</taxon>
        <taxon>Rubroshorea</taxon>
    </lineage>
</organism>
<evidence type="ECO:0000256" key="1">
    <source>
        <dbReference type="SAM" id="MobiDB-lite"/>
    </source>
</evidence>